<feature type="compositionally biased region" description="Polar residues" evidence="1">
    <location>
        <begin position="15"/>
        <end position="25"/>
    </location>
</feature>
<sequence>MTTPNDARARGASNAYLSGHSSPVRGSSKRDKATRLAMIMATGDGSGGAVSLAHNHPIRNGGAGNRHFLNELKGHDKEQCWEMIQQFGSSVRRPWLLAGDFNGTISLEERNHGGVEMLRRCERFKYWVKNNGFIILGFSGPKFTWVWENNVKHLQMCLIGSGNGQCSLANTVLGASSAAPTLGLLRPLTPSHRYSGIHKSIRWRWRETV</sequence>
<dbReference type="EMBL" id="JAKOGI010000631">
    <property type="protein sequence ID" value="KAJ8432136.1"/>
    <property type="molecule type" value="Genomic_DNA"/>
</dbReference>
<gene>
    <name evidence="2" type="ORF">Cgig2_014297</name>
</gene>
<name>A0A9Q1Q8I8_9CARY</name>
<dbReference type="AlphaFoldDB" id="A0A9Q1Q8I8"/>
<comment type="caution">
    <text evidence="2">The sequence shown here is derived from an EMBL/GenBank/DDBJ whole genome shotgun (WGS) entry which is preliminary data.</text>
</comment>
<reference evidence="2" key="1">
    <citation type="submission" date="2022-04" db="EMBL/GenBank/DDBJ databases">
        <title>Carnegiea gigantea Genome sequencing and assembly v2.</title>
        <authorList>
            <person name="Copetti D."/>
            <person name="Sanderson M.J."/>
            <person name="Burquez A."/>
            <person name="Wojciechowski M.F."/>
        </authorList>
    </citation>
    <scope>NUCLEOTIDE SEQUENCE</scope>
    <source>
        <strain evidence="2">SGP5-SGP5p</strain>
        <tissue evidence="2">Aerial part</tissue>
    </source>
</reference>
<protein>
    <submittedName>
        <fullName evidence="2">Uncharacterized protein</fullName>
    </submittedName>
</protein>
<dbReference type="SUPFAM" id="SSF56219">
    <property type="entry name" value="DNase I-like"/>
    <property type="match status" value="1"/>
</dbReference>
<feature type="region of interest" description="Disordered" evidence="1">
    <location>
        <begin position="1"/>
        <end position="31"/>
    </location>
</feature>
<dbReference type="Proteomes" id="UP001153076">
    <property type="component" value="Unassembled WGS sequence"/>
</dbReference>
<proteinExistence type="predicted"/>
<evidence type="ECO:0000313" key="2">
    <source>
        <dbReference type="EMBL" id="KAJ8432136.1"/>
    </source>
</evidence>
<dbReference type="Gene3D" id="3.60.10.10">
    <property type="entry name" value="Endonuclease/exonuclease/phosphatase"/>
    <property type="match status" value="1"/>
</dbReference>
<accession>A0A9Q1Q8I8</accession>
<organism evidence="2 3">
    <name type="scientific">Carnegiea gigantea</name>
    <dbReference type="NCBI Taxonomy" id="171969"/>
    <lineage>
        <taxon>Eukaryota</taxon>
        <taxon>Viridiplantae</taxon>
        <taxon>Streptophyta</taxon>
        <taxon>Embryophyta</taxon>
        <taxon>Tracheophyta</taxon>
        <taxon>Spermatophyta</taxon>
        <taxon>Magnoliopsida</taxon>
        <taxon>eudicotyledons</taxon>
        <taxon>Gunneridae</taxon>
        <taxon>Pentapetalae</taxon>
        <taxon>Caryophyllales</taxon>
        <taxon>Cactineae</taxon>
        <taxon>Cactaceae</taxon>
        <taxon>Cactoideae</taxon>
        <taxon>Echinocereeae</taxon>
        <taxon>Carnegiea</taxon>
    </lineage>
</organism>
<dbReference type="InterPro" id="IPR036691">
    <property type="entry name" value="Endo/exonu/phosph_ase_sf"/>
</dbReference>
<evidence type="ECO:0000256" key="1">
    <source>
        <dbReference type="SAM" id="MobiDB-lite"/>
    </source>
</evidence>
<keyword evidence="3" id="KW-1185">Reference proteome</keyword>
<evidence type="ECO:0000313" key="3">
    <source>
        <dbReference type="Proteomes" id="UP001153076"/>
    </source>
</evidence>